<sequence length="102" mass="10861">MGLLKIFSKPAAELLRLPSGSFTVSREGNIVVGTISSSYPAAELEEVARCVLAAFRGAAEARVPLSELIIQYPAFKITARELRGGAVVFLKPESASTPANRK</sequence>
<reference evidence="1" key="1">
    <citation type="submission" date="2019-08" db="EMBL/GenBank/DDBJ databases">
        <authorList>
            <person name="Kucharzyk K."/>
            <person name="Murdoch R.W."/>
            <person name="Higgins S."/>
            <person name="Loffler F."/>
        </authorList>
    </citation>
    <scope>NUCLEOTIDE SEQUENCE</scope>
</reference>
<evidence type="ECO:0000313" key="1">
    <source>
        <dbReference type="EMBL" id="MPN56623.1"/>
    </source>
</evidence>
<gene>
    <name evidence="1" type="ORF">SDC9_204313</name>
</gene>
<accession>A0A645JAT8</accession>
<dbReference type="EMBL" id="VSSQ01127177">
    <property type="protein sequence ID" value="MPN56623.1"/>
    <property type="molecule type" value="Genomic_DNA"/>
</dbReference>
<organism evidence="1">
    <name type="scientific">bioreactor metagenome</name>
    <dbReference type="NCBI Taxonomy" id="1076179"/>
    <lineage>
        <taxon>unclassified sequences</taxon>
        <taxon>metagenomes</taxon>
        <taxon>ecological metagenomes</taxon>
    </lineage>
</organism>
<comment type="caution">
    <text evidence="1">The sequence shown here is derived from an EMBL/GenBank/DDBJ whole genome shotgun (WGS) entry which is preliminary data.</text>
</comment>
<dbReference type="AlphaFoldDB" id="A0A645JAT8"/>
<protein>
    <submittedName>
        <fullName evidence="1">Uncharacterized protein</fullName>
    </submittedName>
</protein>
<name>A0A645JAT8_9ZZZZ</name>
<proteinExistence type="predicted"/>